<sequence>METLLLVLILSVLVLTNSSGHSFVKRFLLDMNSQCSSHDFHQITSMMQVWITYGCSDAVKDFYHSVTHDQNEEKRYDCLDSSVNYASVRHHSDTVHQAINSHNNKWYPDVHHVVSSAHHHDCTEEVLRWVENLIKTTTAKATTINAATTMTTGGISTTSQSSVPVTNTNSANQCDQVTNKNHAIVLLNGLIRHTHFSVVEKLYLELALGFSEHTAVGRSHTRQTDVLTEYNNIKNYILGNMNEICRQEIYTWIEDSIREGRKIPEGYIMERLLRSQGFVHLGQEQVQDF</sequence>
<feature type="signal peptide" evidence="1">
    <location>
        <begin position="1"/>
        <end position="20"/>
    </location>
</feature>
<evidence type="ECO:0000313" key="2">
    <source>
        <dbReference type="EMBL" id="VDH91692.1"/>
    </source>
</evidence>
<reference evidence="2" key="1">
    <citation type="submission" date="2018-11" db="EMBL/GenBank/DDBJ databases">
        <authorList>
            <person name="Alioto T."/>
            <person name="Alioto T."/>
        </authorList>
    </citation>
    <scope>NUCLEOTIDE SEQUENCE</scope>
</reference>
<keyword evidence="3" id="KW-1185">Reference proteome</keyword>
<gene>
    <name evidence="2" type="ORF">MGAL_10B030388</name>
</gene>
<accession>A0A8B6BLH7</accession>
<dbReference type="Proteomes" id="UP000596742">
    <property type="component" value="Unassembled WGS sequence"/>
</dbReference>
<dbReference type="OrthoDB" id="10355335at2759"/>
<dbReference type="EMBL" id="UYJE01000259">
    <property type="protein sequence ID" value="VDH91692.1"/>
    <property type="molecule type" value="Genomic_DNA"/>
</dbReference>
<name>A0A8B6BLH7_MYTGA</name>
<evidence type="ECO:0000256" key="1">
    <source>
        <dbReference type="SAM" id="SignalP"/>
    </source>
</evidence>
<dbReference type="AlphaFoldDB" id="A0A8B6BLH7"/>
<proteinExistence type="predicted"/>
<organism evidence="2 3">
    <name type="scientific">Mytilus galloprovincialis</name>
    <name type="common">Mediterranean mussel</name>
    <dbReference type="NCBI Taxonomy" id="29158"/>
    <lineage>
        <taxon>Eukaryota</taxon>
        <taxon>Metazoa</taxon>
        <taxon>Spiralia</taxon>
        <taxon>Lophotrochozoa</taxon>
        <taxon>Mollusca</taxon>
        <taxon>Bivalvia</taxon>
        <taxon>Autobranchia</taxon>
        <taxon>Pteriomorphia</taxon>
        <taxon>Mytilida</taxon>
        <taxon>Mytiloidea</taxon>
        <taxon>Mytilidae</taxon>
        <taxon>Mytilinae</taxon>
        <taxon>Mytilus</taxon>
    </lineage>
</organism>
<protein>
    <submittedName>
        <fullName evidence="2">Uncharacterized protein</fullName>
    </submittedName>
</protein>
<evidence type="ECO:0000313" key="3">
    <source>
        <dbReference type="Proteomes" id="UP000596742"/>
    </source>
</evidence>
<comment type="caution">
    <text evidence="2">The sequence shown here is derived from an EMBL/GenBank/DDBJ whole genome shotgun (WGS) entry which is preliminary data.</text>
</comment>
<keyword evidence="1" id="KW-0732">Signal</keyword>
<feature type="chain" id="PRO_5032316632" evidence="1">
    <location>
        <begin position="21"/>
        <end position="289"/>
    </location>
</feature>